<keyword evidence="6" id="KW-0460">Magnesium</keyword>
<dbReference type="SUPFAM" id="SSF47895">
    <property type="entry name" value="Transducin (alpha subunit), insertion domain"/>
    <property type="match status" value="1"/>
</dbReference>
<dbReference type="GO" id="GO:0005737">
    <property type="term" value="C:cytoplasm"/>
    <property type="evidence" value="ECO:0007669"/>
    <property type="project" value="TreeGrafter"/>
</dbReference>
<dbReference type="VEuPathDB" id="FungiDB:BDEG_23772"/>
<feature type="binding site" evidence="6">
    <location>
        <position position="21"/>
    </location>
    <ligand>
        <name>Mg(2+)</name>
        <dbReference type="ChEBI" id="CHEBI:18420"/>
    </ligand>
</feature>
<dbReference type="GO" id="GO:0031683">
    <property type="term" value="F:G-protein beta/gamma-subunit complex binding"/>
    <property type="evidence" value="ECO:0007669"/>
    <property type="project" value="InterPro"/>
</dbReference>
<organism evidence="7 8">
    <name type="scientific">Batrachochytrium dendrobatidis (strain JEL423)</name>
    <dbReference type="NCBI Taxonomy" id="403673"/>
    <lineage>
        <taxon>Eukaryota</taxon>
        <taxon>Fungi</taxon>
        <taxon>Fungi incertae sedis</taxon>
        <taxon>Chytridiomycota</taxon>
        <taxon>Chytridiomycota incertae sedis</taxon>
        <taxon>Chytridiomycetes</taxon>
        <taxon>Rhizophydiales</taxon>
        <taxon>Rhizophydiales incertae sedis</taxon>
        <taxon>Batrachochytrium</taxon>
    </lineage>
</organism>
<dbReference type="FunFam" id="3.40.50.300:FF:000692">
    <property type="entry name" value="Guanine nucleotide-binding protein subunit alpha"/>
    <property type="match status" value="1"/>
</dbReference>
<dbReference type="Gene3D" id="3.40.50.300">
    <property type="entry name" value="P-loop containing nucleotide triphosphate hydrolases"/>
    <property type="match status" value="1"/>
</dbReference>
<feature type="binding site" evidence="5">
    <location>
        <begin position="145"/>
        <end position="151"/>
    </location>
    <ligand>
        <name>GTP</name>
        <dbReference type="ChEBI" id="CHEBI:37565"/>
    </ligand>
</feature>
<dbReference type="PROSITE" id="PS51882">
    <property type="entry name" value="G_ALPHA"/>
    <property type="match status" value="1"/>
</dbReference>
<dbReference type="GO" id="GO:0007188">
    <property type="term" value="P:adenylate cyclase-modulating G protein-coupled receptor signaling pathway"/>
    <property type="evidence" value="ECO:0007669"/>
    <property type="project" value="TreeGrafter"/>
</dbReference>
<keyword evidence="2 5" id="KW-0547">Nucleotide-binding</keyword>
<evidence type="ECO:0000256" key="5">
    <source>
        <dbReference type="PIRSR" id="PIRSR601019-1"/>
    </source>
</evidence>
<evidence type="ECO:0000256" key="4">
    <source>
        <dbReference type="ARBA" id="ARBA00023224"/>
    </source>
</evidence>
<dbReference type="SMART" id="SM00275">
    <property type="entry name" value="G_alpha"/>
    <property type="match status" value="1"/>
</dbReference>
<evidence type="ECO:0000313" key="8">
    <source>
        <dbReference type="Proteomes" id="UP000077115"/>
    </source>
</evidence>
<reference evidence="7 8" key="1">
    <citation type="submission" date="2006-10" db="EMBL/GenBank/DDBJ databases">
        <title>The Genome Sequence of Batrachochytrium dendrobatidis JEL423.</title>
        <authorList>
            <consortium name="The Broad Institute Genome Sequencing Platform"/>
            <person name="Birren B."/>
            <person name="Lander E."/>
            <person name="Galagan J."/>
            <person name="Cuomo C."/>
            <person name="Devon K."/>
            <person name="Jaffe D."/>
            <person name="Butler J."/>
            <person name="Alvarez P."/>
            <person name="Gnerre S."/>
            <person name="Grabherr M."/>
            <person name="Kleber M."/>
            <person name="Mauceli E."/>
            <person name="Brockman W."/>
            <person name="Young S."/>
            <person name="LaButti K."/>
            <person name="Sykes S."/>
            <person name="DeCaprio D."/>
            <person name="Crawford M."/>
            <person name="Koehrsen M."/>
            <person name="Engels R."/>
            <person name="Montgomery P."/>
            <person name="Pearson M."/>
            <person name="Howarth C."/>
            <person name="Larson L."/>
            <person name="White J."/>
            <person name="O'Leary S."/>
            <person name="Kodira C."/>
            <person name="Zeng Q."/>
            <person name="Yandava C."/>
            <person name="Alvarado L."/>
            <person name="Longcore J."/>
            <person name="James T."/>
        </authorList>
    </citation>
    <scope>NUCLEOTIDE SEQUENCE [LARGE SCALE GENOMIC DNA]</scope>
    <source>
        <strain evidence="7 8">JEL423</strain>
    </source>
</reference>
<dbReference type="eggNOG" id="KOG0082">
    <property type="taxonomic scope" value="Eukaryota"/>
</dbReference>
<keyword evidence="4" id="KW-0807">Transducer</keyword>
<dbReference type="CDD" id="cd00066">
    <property type="entry name" value="G-alpha"/>
    <property type="match status" value="1"/>
</dbReference>
<keyword evidence="1 6" id="KW-0479">Metal-binding</keyword>
<feature type="binding site" evidence="6">
    <location>
        <position position="151"/>
    </location>
    <ligand>
        <name>Mg(2+)</name>
        <dbReference type="ChEBI" id="CHEBI:18420"/>
    </ligand>
</feature>
<feature type="binding site" evidence="5">
    <location>
        <begin position="170"/>
        <end position="174"/>
    </location>
    <ligand>
        <name>GTP</name>
        <dbReference type="ChEBI" id="CHEBI:37565"/>
    </ligand>
</feature>
<dbReference type="Pfam" id="PF00503">
    <property type="entry name" value="G-alpha"/>
    <property type="match status" value="1"/>
</dbReference>
<name>A0A177WJU6_BATDL</name>
<dbReference type="AlphaFoldDB" id="A0A177WJU6"/>
<dbReference type="STRING" id="403673.A0A177WJU6"/>
<dbReference type="EMBL" id="DS022303">
    <property type="protein sequence ID" value="OAJ39985.1"/>
    <property type="molecule type" value="Genomic_DNA"/>
</dbReference>
<evidence type="ECO:0000256" key="1">
    <source>
        <dbReference type="ARBA" id="ARBA00022723"/>
    </source>
</evidence>
<dbReference type="InterPro" id="IPR001019">
    <property type="entry name" value="Gprotein_alpha_su"/>
</dbReference>
<dbReference type="OrthoDB" id="5817230at2759"/>
<dbReference type="Gene3D" id="1.10.400.10">
    <property type="entry name" value="GI Alpha 1, domain 2-like"/>
    <property type="match status" value="1"/>
</dbReference>
<dbReference type="GO" id="GO:0005525">
    <property type="term" value="F:GTP binding"/>
    <property type="evidence" value="ECO:0007669"/>
    <property type="project" value="UniProtKB-KW"/>
</dbReference>
<keyword evidence="3 5" id="KW-0342">GTP-binding</keyword>
<sequence>MIQEKDDPRLLILGSGDSGKTTLLKQMRLFYGEGFTLEEIEAYRLLLLENVINCMSAYLALCDHLNLPIIHQHERLHYVSYSHAGRSYLPADLPPIISILWNEPSVQQVVLLGPNYHIQDTAPYFLSRVETIGKVGYKPTNQDILHVRAPTLAVSETIFKIGIHHYRLFDVGGQRGLRKQWAPFFDNCHSILFVTSIASYDQTLEEEREHSVNRLHDAIELFGGVINNRILQNSEVLLFLNKKDIFEEKLKHLPFSKFFPRYRGPNDPESIARYVAALFKAQRWDQNRKIMIHRTCCTDTR</sequence>
<dbReference type="PRINTS" id="PR00318">
    <property type="entry name" value="GPROTEINA"/>
</dbReference>
<dbReference type="Proteomes" id="UP000077115">
    <property type="component" value="Unassembled WGS sequence"/>
</dbReference>
<dbReference type="InterPro" id="IPR011025">
    <property type="entry name" value="GproteinA_insert"/>
</dbReference>
<dbReference type="GO" id="GO:0001664">
    <property type="term" value="F:G protein-coupled receptor binding"/>
    <property type="evidence" value="ECO:0007669"/>
    <property type="project" value="TreeGrafter"/>
</dbReference>
<dbReference type="SUPFAM" id="SSF52540">
    <property type="entry name" value="P-loop containing nucleoside triphosphate hydrolases"/>
    <property type="match status" value="1"/>
</dbReference>
<reference evidence="7 8" key="2">
    <citation type="submission" date="2016-05" db="EMBL/GenBank/DDBJ databases">
        <title>Lineage-specific infection strategies underlie the spectrum of fungal disease in amphibians.</title>
        <authorList>
            <person name="Cuomo C.A."/>
            <person name="Farrer R.A."/>
            <person name="James T."/>
            <person name="Longcore J."/>
            <person name="Birren B."/>
        </authorList>
    </citation>
    <scope>NUCLEOTIDE SEQUENCE [LARGE SCALE GENOMIC DNA]</scope>
    <source>
        <strain evidence="7 8">JEL423</strain>
    </source>
</reference>
<evidence type="ECO:0000256" key="2">
    <source>
        <dbReference type="ARBA" id="ARBA00022741"/>
    </source>
</evidence>
<dbReference type="InterPro" id="IPR027417">
    <property type="entry name" value="P-loop_NTPase"/>
</dbReference>
<evidence type="ECO:0000313" key="7">
    <source>
        <dbReference type="EMBL" id="OAJ39985.1"/>
    </source>
</evidence>
<dbReference type="PANTHER" id="PTHR10218:SF302">
    <property type="entry name" value="GUANINE NUCLEOTIDE-BINDING PROTEIN ALPHA-5 SUBUNIT"/>
    <property type="match status" value="1"/>
</dbReference>
<evidence type="ECO:0000256" key="3">
    <source>
        <dbReference type="ARBA" id="ARBA00023134"/>
    </source>
</evidence>
<evidence type="ECO:0000256" key="6">
    <source>
        <dbReference type="PIRSR" id="PIRSR601019-2"/>
    </source>
</evidence>
<feature type="binding site" evidence="5">
    <location>
        <begin position="241"/>
        <end position="244"/>
    </location>
    <ligand>
        <name>GTP</name>
        <dbReference type="ChEBI" id="CHEBI:37565"/>
    </ligand>
</feature>
<dbReference type="GO" id="GO:0003924">
    <property type="term" value="F:GTPase activity"/>
    <property type="evidence" value="ECO:0007669"/>
    <property type="project" value="InterPro"/>
</dbReference>
<dbReference type="GO" id="GO:0046872">
    <property type="term" value="F:metal ion binding"/>
    <property type="evidence" value="ECO:0007669"/>
    <property type="project" value="UniProtKB-KW"/>
</dbReference>
<gene>
    <name evidence="7" type="ORF">BDEG_23772</name>
</gene>
<protein>
    <submittedName>
        <fullName evidence="7">Uncharacterized protein</fullName>
    </submittedName>
</protein>
<dbReference type="GO" id="GO:0005834">
    <property type="term" value="C:heterotrimeric G-protein complex"/>
    <property type="evidence" value="ECO:0007669"/>
    <property type="project" value="TreeGrafter"/>
</dbReference>
<proteinExistence type="predicted"/>
<dbReference type="PANTHER" id="PTHR10218">
    <property type="entry name" value="GTP-BINDING PROTEIN ALPHA SUBUNIT"/>
    <property type="match status" value="1"/>
</dbReference>
<accession>A0A177WJU6</accession>